<protein>
    <submittedName>
        <fullName evidence="2">Uncharacterized protein</fullName>
    </submittedName>
</protein>
<keyword evidence="3" id="KW-1185">Reference proteome</keyword>
<reference evidence="3" key="2">
    <citation type="journal article" date="2017" name="Nat. Plants">
        <title>The Aegilops tauschii genome reveals multiple impacts of transposons.</title>
        <authorList>
            <person name="Zhao G."/>
            <person name="Zou C."/>
            <person name="Li K."/>
            <person name="Wang K."/>
            <person name="Li T."/>
            <person name="Gao L."/>
            <person name="Zhang X."/>
            <person name="Wang H."/>
            <person name="Yang Z."/>
            <person name="Liu X."/>
            <person name="Jiang W."/>
            <person name="Mao L."/>
            <person name="Kong X."/>
            <person name="Jiao Y."/>
            <person name="Jia J."/>
        </authorList>
    </citation>
    <scope>NUCLEOTIDE SEQUENCE [LARGE SCALE GENOMIC DNA]</scope>
    <source>
        <strain evidence="3">cv. AL8/78</strain>
    </source>
</reference>
<sequence length="83" mass="9515">SSPALPSMLRIPRGPRYARTHVPPCLRKAFGFGPIDSNLTDWRNGRCCRMEEEAPRHRQASSRRRLLGDRTRSSGSSKQKRRP</sequence>
<name>A0A453MP15_AEGTS</name>
<dbReference type="Gramene" id="AET6Gv20010900.2">
    <property type="protein sequence ID" value="AET6Gv20010900.2"/>
    <property type="gene ID" value="AET6Gv20010900"/>
</dbReference>
<reference evidence="2" key="3">
    <citation type="journal article" date="2017" name="Nature">
        <title>Genome sequence of the progenitor of the wheat D genome Aegilops tauschii.</title>
        <authorList>
            <person name="Luo M.C."/>
            <person name="Gu Y.Q."/>
            <person name="Puiu D."/>
            <person name="Wang H."/>
            <person name="Twardziok S.O."/>
            <person name="Deal K.R."/>
            <person name="Huo N."/>
            <person name="Zhu T."/>
            <person name="Wang L."/>
            <person name="Wang Y."/>
            <person name="McGuire P.E."/>
            <person name="Liu S."/>
            <person name="Long H."/>
            <person name="Ramasamy R.K."/>
            <person name="Rodriguez J.C."/>
            <person name="Van S.L."/>
            <person name="Yuan L."/>
            <person name="Wang Z."/>
            <person name="Xia Z."/>
            <person name="Xiao L."/>
            <person name="Anderson O.D."/>
            <person name="Ouyang S."/>
            <person name="Liang Y."/>
            <person name="Zimin A.V."/>
            <person name="Pertea G."/>
            <person name="Qi P."/>
            <person name="Bennetzen J.L."/>
            <person name="Dai X."/>
            <person name="Dawson M.W."/>
            <person name="Muller H.G."/>
            <person name="Kugler K."/>
            <person name="Rivarola-Duarte L."/>
            <person name="Spannagl M."/>
            <person name="Mayer K.F.X."/>
            <person name="Lu F.H."/>
            <person name="Bevan M.W."/>
            <person name="Leroy P."/>
            <person name="Li P."/>
            <person name="You F.M."/>
            <person name="Sun Q."/>
            <person name="Liu Z."/>
            <person name="Lyons E."/>
            <person name="Wicker T."/>
            <person name="Salzberg S.L."/>
            <person name="Devos K.M."/>
            <person name="Dvorak J."/>
        </authorList>
    </citation>
    <scope>NUCLEOTIDE SEQUENCE [LARGE SCALE GENOMIC DNA]</scope>
    <source>
        <strain evidence="2">cv. AL8/78</strain>
    </source>
</reference>
<feature type="region of interest" description="Disordered" evidence="1">
    <location>
        <begin position="52"/>
        <end position="83"/>
    </location>
</feature>
<reference evidence="2" key="5">
    <citation type="journal article" date="2021" name="G3 (Bethesda)">
        <title>Aegilops tauschii genome assembly Aet v5.0 features greater sequence contiguity and improved annotation.</title>
        <authorList>
            <person name="Wang L."/>
            <person name="Zhu T."/>
            <person name="Rodriguez J.C."/>
            <person name="Deal K.R."/>
            <person name="Dubcovsky J."/>
            <person name="McGuire P.E."/>
            <person name="Lux T."/>
            <person name="Spannagl M."/>
            <person name="Mayer K.F.X."/>
            <person name="Baldrich P."/>
            <person name="Meyers B.C."/>
            <person name="Huo N."/>
            <person name="Gu Y.Q."/>
            <person name="Zhou H."/>
            <person name="Devos K.M."/>
            <person name="Bennetzen J.L."/>
            <person name="Unver T."/>
            <person name="Budak H."/>
            <person name="Gulick P.J."/>
            <person name="Galiba G."/>
            <person name="Kalapos B."/>
            <person name="Nelson D.R."/>
            <person name="Li P."/>
            <person name="You F.M."/>
            <person name="Luo M.C."/>
            <person name="Dvorak J."/>
        </authorList>
    </citation>
    <scope>NUCLEOTIDE SEQUENCE [LARGE SCALE GENOMIC DNA]</scope>
    <source>
        <strain evidence="2">cv. AL8/78</strain>
    </source>
</reference>
<organism evidence="2 3">
    <name type="scientific">Aegilops tauschii subsp. strangulata</name>
    <name type="common">Goatgrass</name>
    <dbReference type="NCBI Taxonomy" id="200361"/>
    <lineage>
        <taxon>Eukaryota</taxon>
        <taxon>Viridiplantae</taxon>
        <taxon>Streptophyta</taxon>
        <taxon>Embryophyta</taxon>
        <taxon>Tracheophyta</taxon>
        <taxon>Spermatophyta</taxon>
        <taxon>Magnoliopsida</taxon>
        <taxon>Liliopsida</taxon>
        <taxon>Poales</taxon>
        <taxon>Poaceae</taxon>
        <taxon>BOP clade</taxon>
        <taxon>Pooideae</taxon>
        <taxon>Triticodae</taxon>
        <taxon>Triticeae</taxon>
        <taxon>Triticinae</taxon>
        <taxon>Aegilops</taxon>
    </lineage>
</organism>
<dbReference type="Proteomes" id="UP000015105">
    <property type="component" value="Chromosome 6D"/>
</dbReference>
<reference evidence="2" key="4">
    <citation type="submission" date="2019-03" db="UniProtKB">
        <authorList>
            <consortium name="EnsemblPlants"/>
        </authorList>
    </citation>
    <scope>IDENTIFICATION</scope>
</reference>
<evidence type="ECO:0000313" key="3">
    <source>
        <dbReference type="Proteomes" id="UP000015105"/>
    </source>
</evidence>
<reference evidence="3" key="1">
    <citation type="journal article" date="2014" name="Science">
        <title>Ancient hybridizations among the ancestral genomes of bread wheat.</title>
        <authorList>
            <consortium name="International Wheat Genome Sequencing Consortium,"/>
            <person name="Marcussen T."/>
            <person name="Sandve S.R."/>
            <person name="Heier L."/>
            <person name="Spannagl M."/>
            <person name="Pfeifer M."/>
            <person name="Jakobsen K.S."/>
            <person name="Wulff B.B."/>
            <person name="Steuernagel B."/>
            <person name="Mayer K.F."/>
            <person name="Olsen O.A."/>
        </authorList>
    </citation>
    <scope>NUCLEOTIDE SEQUENCE [LARGE SCALE GENOMIC DNA]</scope>
    <source>
        <strain evidence="3">cv. AL8/78</strain>
    </source>
</reference>
<evidence type="ECO:0000256" key="1">
    <source>
        <dbReference type="SAM" id="MobiDB-lite"/>
    </source>
</evidence>
<dbReference type="AlphaFoldDB" id="A0A453MP15"/>
<proteinExistence type="predicted"/>
<evidence type="ECO:0000313" key="2">
    <source>
        <dbReference type="EnsemblPlants" id="AET6Gv20010900.2"/>
    </source>
</evidence>
<dbReference type="EnsemblPlants" id="AET6Gv20010900.2">
    <property type="protein sequence ID" value="AET6Gv20010900.2"/>
    <property type="gene ID" value="AET6Gv20010900"/>
</dbReference>
<accession>A0A453MP15</accession>